<protein>
    <submittedName>
        <fullName evidence="1">Uncharacterized protein</fullName>
    </submittedName>
</protein>
<reference evidence="2" key="1">
    <citation type="submission" date="2016-11" db="EMBL/GenBank/DDBJ databases">
        <authorList>
            <person name="Varghese N."/>
            <person name="Submissions S."/>
        </authorList>
    </citation>
    <scope>NUCLEOTIDE SEQUENCE [LARGE SCALE GENOMIC DNA]</scope>
    <source>
        <strain evidence="2">DSM 15285</strain>
    </source>
</reference>
<sequence>MKELLNNNVNVNDIDKFKNNYKKCKVVTCIHCVADICTNETCEMYERLLIQEG</sequence>
<accession>A0A1M5PFC3</accession>
<dbReference type="AlphaFoldDB" id="A0A1M5PFC3"/>
<dbReference type="Proteomes" id="UP000242520">
    <property type="component" value="Unassembled WGS sequence"/>
</dbReference>
<keyword evidence="2" id="KW-1185">Reference proteome</keyword>
<evidence type="ECO:0000313" key="2">
    <source>
        <dbReference type="Proteomes" id="UP000242520"/>
    </source>
</evidence>
<dbReference type="RefSeq" id="WP_178137423.1">
    <property type="nucleotide sequence ID" value="NZ_FQXH01000006.1"/>
</dbReference>
<organism evidence="1 2">
    <name type="scientific">Tepidibacter thalassicus DSM 15285</name>
    <dbReference type="NCBI Taxonomy" id="1123350"/>
    <lineage>
        <taxon>Bacteria</taxon>
        <taxon>Bacillati</taxon>
        <taxon>Bacillota</taxon>
        <taxon>Clostridia</taxon>
        <taxon>Peptostreptococcales</taxon>
        <taxon>Peptostreptococcaceae</taxon>
        <taxon>Tepidibacter</taxon>
    </lineage>
</organism>
<gene>
    <name evidence="1" type="ORF">SAMN02744040_00440</name>
</gene>
<name>A0A1M5PFC3_9FIRM</name>
<proteinExistence type="predicted"/>
<dbReference type="EMBL" id="FQXH01000006">
    <property type="protein sequence ID" value="SHH00189.1"/>
    <property type="molecule type" value="Genomic_DNA"/>
</dbReference>
<evidence type="ECO:0000313" key="1">
    <source>
        <dbReference type="EMBL" id="SHH00189.1"/>
    </source>
</evidence>